<reference evidence="2" key="1">
    <citation type="submission" date="2020-10" db="EMBL/GenBank/DDBJ databases">
        <authorList>
            <person name="Kikuchi T."/>
        </authorList>
    </citation>
    <scope>NUCLEOTIDE SEQUENCE</scope>
    <source>
        <strain evidence="2">NKZ352</strain>
    </source>
</reference>
<comment type="caution">
    <text evidence="2">The sequence shown here is derived from an EMBL/GenBank/DDBJ whole genome shotgun (WGS) entry which is preliminary data.</text>
</comment>
<sequence length="266" mass="30092">MDDEAAYHPYIPRPPLYYNGYPHNYRSPFVLSRPYLAEEDYAADYYREVFAKTTGTLAMRDYERRWRIFDTSSYYIKVLAYAQIFIAGVLLVSDVSRLVLLWNYIQFSGAKIEMMAQAVFPLFALVVGFLTLTTVLNPSATLTKTVSVILVATIIPNFVMPKSSAMVSAAAKAVELARATEQTALWKDASTDVDMIRSETHHRIARLLSLAPSSRWPLGVSDITSLPQDFVLMIEYMLIGYSIFSASLIVFYILSLVCLFRLLSVQ</sequence>
<evidence type="ECO:0000256" key="1">
    <source>
        <dbReference type="SAM" id="Phobius"/>
    </source>
</evidence>
<keyword evidence="3" id="KW-1185">Reference proteome</keyword>
<name>A0A8S1H9Z0_9PELO</name>
<keyword evidence="1" id="KW-0812">Transmembrane</keyword>
<keyword evidence="1" id="KW-1133">Transmembrane helix</keyword>
<feature type="transmembrane region" description="Helical" evidence="1">
    <location>
        <begin position="74"/>
        <end position="93"/>
    </location>
</feature>
<protein>
    <submittedName>
        <fullName evidence="2">Uncharacterized protein</fullName>
    </submittedName>
</protein>
<organism evidence="2 3">
    <name type="scientific">Caenorhabditis auriculariae</name>
    <dbReference type="NCBI Taxonomy" id="2777116"/>
    <lineage>
        <taxon>Eukaryota</taxon>
        <taxon>Metazoa</taxon>
        <taxon>Ecdysozoa</taxon>
        <taxon>Nematoda</taxon>
        <taxon>Chromadorea</taxon>
        <taxon>Rhabditida</taxon>
        <taxon>Rhabditina</taxon>
        <taxon>Rhabditomorpha</taxon>
        <taxon>Rhabditoidea</taxon>
        <taxon>Rhabditidae</taxon>
        <taxon>Peloderinae</taxon>
        <taxon>Caenorhabditis</taxon>
    </lineage>
</organism>
<accession>A0A8S1H9Z0</accession>
<dbReference type="OrthoDB" id="5790564at2759"/>
<evidence type="ECO:0000313" key="2">
    <source>
        <dbReference type="EMBL" id="CAD6192883.1"/>
    </source>
</evidence>
<evidence type="ECO:0000313" key="3">
    <source>
        <dbReference type="Proteomes" id="UP000835052"/>
    </source>
</evidence>
<gene>
    <name evidence="2" type="ORF">CAUJ_LOCUS8802</name>
</gene>
<feature type="transmembrane region" description="Helical" evidence="1">
    <location>
        <begin position="238"/>
        <end position="263"/>
    </location>
</feature>
<dbReference type="AlphaFoldDB" id="A0A8S1H9Z0"/>
<dbReference type="EMBL" id="CAJGYM010000030">
    <property type="protein sequence ID" value="CAD6192883.1"/>
    <property type="molecule type" value="Genomic_DNA"/>
</dbReference>
<keyword evidence="1" id="KW-0472">Membrane</keyword>
<feature type="transmembrane region" description="Helical" evidence="1">
    <location>
        <begin position="114"/>
        <end position="136"/>
    </location>
</feature>
<dbReference type="Proteomes" id="UP000835052">
    <property type="component" value="Unassembled WGS sequence"/>
</dbReference>
<proteinExistence type="predicted"/>